<keyword evidence="2" id="KW-1133">Transmembrane helix</keyword>
<dbReference type="Pfam" id="PF13531">
    <property type="entry name" value="SBP_bac_11"/>
    <property type="match status" value="1"/>
</dbReference>
<protein>
    <submittedName>
        <fullName evidence="4">VWA domain-containing protein</fullName>
    </submittedName>
</protein>
<keyword evidence="2" id="KW-0812">Transmembrane</keyword>
<gene>
    <name evidence="4" type="ORF">Cme02nite_39220</name>
</gene>
<comment type="caution">
    <text evidence="4">The sequence shown here is derived from an EMBL/GenBank/DDBJ whole genome shotgun (WGS) entry which is preliminary data.</text>
</comment>
<dbReference type="PANTHER" id="PTHR10579">
    <property type="entry name" value="CALCIUM-ACTIVATED CHLORIDE CHANNEL REGULATOR"/>
    <property type="match status" value="1"/>
</dbReference>
<dbReference type="Proteomes" id="UP000660339">
    <property type="component" value="Unassembled WGS sequence"/>
</dbReference>
<dbReference type="SMART" id="SM00327">
    <property type="entry name" value="VWA"/>
    <property type="match status" value="1"/>
</dbReference>
<dbReference type="RefSeq" id="WP_166388830.1">
    <property type="nucleotide sequence ID" value="NZ_BAAATT010000005.1"/>
</dbReference>
<dbReference type="SUPFAM" id="SSF53850">
    <property type="entry name" value="Periplasmic binding protein-like II"/>
    <property type="match status" value="1"/>
</dbReference>
<proteinExistence type="predicted"/>
<evidence type="ECO:0000256" key="2">
    <source>
        <dbReference type="SAM" id="Phobius"/>
    </source>
</evidence>
<evidence type="ECO:0000259" key="3">
    <source>
        <dbReference type="PROSITE" id="PS50234"/>
    </source>
</evidence>
<feature type="transmembrane region" description="Helical" evidence="2">
    <location>
        <begin position="6"/>
        <end position="28"/>
    </location>
</feature>
<dbReference type="InterPro" id="IPR051266">
    <property type="entry name" value="CLCR"/>
</dbReference>
<reference evidence="4" key="1">
    <citation type="submission" date="2021-01" db="EMBL/GenBank/DDBJ databases">
        <title>Whole genome shotgun sequence of Catellatospora methionotrophica NBRC 14553.</title>
        <authorList>
            <person name="Komaki H."/>
            <person name="Tamura T."/>
        </authorList>
    </citation>
    <scope>NUCLEOTIDE SEQUENCE</scope>
    <source>
        <strain evidence="4">NBRC 14553</strain>
    </source>
</reference>
<feature type="compositionally biased region" description="Gly residues" evidence="1">
    <location>
        <begin position="50"/>
        <end position="59"/>
    </location>
</feature>
<dbReference type="PROSITE" id="PS50234">
    <property type="entry name" value="VWFA"/>
    <property type="match status" value="1"/>
</dbReference>
<dbReference type="PANTHER" id="PTHR10579:SF43">
    <property type="entry name" value="ZINC FINGER (C3HC4-TYPE RING FINGER) FAMILY PROTEIN"/>
    <property type="match status" value="1"/>
</dbReference>
<feature type="domain" description="VWFA" evidence="3">
    <location>
        <begin position="460"/>
        <end position="674"/>
    </location>
</feature>
<dbReference type="EMBL" id="BONJ01000021">
    <property type="protein sequence ID" value="GIG15590.1"/>
    <property type="molecule type" value="Genomic_DNA"/>
</dbReference>
<dbReference type="Gene3D" id="3.40.50.410">
    <property type="entry name" value="von Willebrand factor, type A domain"/>
    <property type="match status" value="1"/>
</dbReference>
<evidence type="ECO:0000256" key="1">
    <source>
        <dbReference type="SAM" id="MobiDB-lite"/>
    </source>
</evidence>
<dbReference type="Pfam" id="PF13519">
    <property type="entry name" value="VWA_2"/>
    <property type="match status" value="1"/>
</dbReference>
<feature type="transmembrane region" description="Helical" evidence="2">
    <location>
        <begin position="71"/>
        <end position="94"/>
    </location>
</feature>
<name>A0A8J3LBB2_9ACTN</name>
<evidence type="ECO:0000313" key="5">
    <source>
        <dbReference type="Proteomes" id="UP000660339"/>
    </source>
</evidence>
<accession>A0A8J3LBB2</accession>
<dbReference type="InterPro" id="IPR036465">
    <property type="entry name" value="vWFA_dom_sf"/>
</dbReference>
<feature type="region of interest" description="Disordered" evidence="1">
    <location>
        <begin position="149"/>
        <end position="169"/>
    </location>
</feature>
<dbReference type="AlphaFoldDB" id="A0A8J3LBB2"/>
<dbReference type="SUPFAM" id="SSF53300">
    <property type="entry name" value="vWA-like"/>
    <property type="match status" value="1"/>
</dbReference>
<feature type="compositionally biased region" description="Pro residues" evidence="1">
    <location>
        <begin position="36"/>
        <end position="49"/>
    </location>
</feature>
<keyword evidence="2" id="KW-0472">Membrane</keyword>
<dbReference type="InterPro" id="IPR002035">
    <property type="entry name" value="VWF_A"/>
</dbReference>
<keyword evidence="5" id="KW-1185">Reference proteome</keyword>
<organism evidence="4 5">
    <name type="scientific">Catellatospora methionotrophica</name>
    <dbReference type="NCBI Taxonomy" id="121620"/>
    <lineage>
        <taxon>Bacteria</taxon>
        <taxon>Bacillati</taxon>
        <taxon>Actinomycetota</taxon>
        <taxon>Actinomycetes</taxon>
        <taxon>Micromonosporales</taxon>
        <taxon>Micromonosporaceae</taxon>
        <taxon>Catellatospora</taxon>
    </lineage>
</organism>
<evidence type="ECO:0000313" key="4">
    <source>
        <dbReference type="EMBL" id="GIG15590.1"/>
    </source>
</evidence>
<sequence>MDSTVVAALIGAAGAVVAALIGLVAVLLGARRAGPGAPPDQPVPVPGAPGRPGRGGGQRGPRRAWWPPNRVTAVVALTTVAIVGLVVLVVVVVAPPGGCQQVVPLSIASSTEKDELLRELATAYGSDGEAVDGVCAKVTVTPVSSGDALEGLTQGWGSTERTEHRPAPDVWTPTSSMWVSLYFDHLGKPAPAPSPITRSPVVIALPKTIALALGWPDKPMNWKDLRALVTDPAPWLTWPGLPAGQPFTIGKDNPKYSTSGLGSTVAAYYAANQELNASHDMGRAVADEKVTNYVRSLESGVTYTHDVMDLLANLGHHDALGDATRFLSGIVMQEELVYLYNSRDREVFGTSVPDRLNEPLYTFLPGDGLLDLDHPYLVLSDDTRTQSAAESFRRFLVADEQQAAFTGRGFRDLATDQLDPRAQQVMNVPTGALPPAMAAPDGATLAKILAQTDKLRRKARVLLVLDVSGSMGDVPPSGELSKLALVKNAVVAALDQLNPFDEVGLLVFSSKGSQTGGRSYTVLQETAPLKVVKQRLVATLTKPDGIVADGGTALYDAVRTAVARMSTPRTADWVNAVVVLSDGKDTASPAGQVKALAGLATELRQNELKVPVYTIGYGLNNSPNPECAAPESEDPEAKEARQALVEIASATLGGCYNASADRPTYINKVFVDVFRHF</sequence>
<feature type="region of interest" description="Disordered" evidence="1">
    <location>
        <begin position="36"/>
        <end position="64"/>
    </location>
</feature>